<dbReference type="InterPro" id="IPR052193">
    <property type="entry name" value="Peptidase_C59"/>
</dbReference>
<dbReference type="OrthoDB" id="1265391at2"/>
<dbReference type="RefSeq" id="WP_145911989.1">
    <property type="nucleotide sequence ID" value="NZ_AP014854.2"/>
</dbReference>
<gene>
    <name evidence="6" type="ORF">BVIRIDIS_17880</name>
</gene>
<feature type="domain" description="Choloylglycine hydrolase/NAAA C-terminal" evidence="5">
    <location>
        <begin position="62"/>
        <end position="346"/>
    </location>
</feature>
<evidence type="ECO:0000256" key="2">
    <source>
        <dbReference type="ARBA" id="ARBA00022801"/>
    </source>
</evidence>
<dbReference type="EMBL" id="LN907867">
    <property type="protein sequence ID" value="CUU42773.1"/>
    <property type="molecule type" value="Genomic_DNA"/>
</dbReference>
<keyword evidence="4" id="KW-0472">Membrane</keyword>
<reference evidence="7" key="1">
    <citation type="journal article" date="2016" name="Genome Announc.">
        <title>Revised genome sequence of the purple photosynthetic bacterium Blastochloris viridis.</title>
        <authorList>
            <person name="Liu L.N."/>
            <person name="Faulkner M."/>
            <person name="Liu X."/>
            <person name="Huang F."/>
            <person name="Darby A.C."/>
            <person name="Hall N."/>
        </authorList>
    </citation>
    <scope>NUCLEOTIDE SEQUENCE [LARGE SCALE GENOMIC DNA]</scope>
    <source>
        <strain evidence="7">ATCC 19567 / DSM 133 / F</strain>
    </source>
</reference>
<dbReference type="PANTHER" id="PTHR35527:SF2">
    <property type="entry name" value="HYDROLASE"/>
    <property type="match status" value="1"/>
</dbReference>
<evidence type="ECO:0000313" key="7">
    <source>
        <dbReference type="Proteomes" id="UP000065734"/>
    </source>
</evidence>
<dbReference type="CDD" id="cd01902">
    <property type="entry name" value="Ntn_CGH"/>
    <property type="match status" value="1"/>
</dbReference>
<dbReference type="InterPro" id="IPR029055">
    <property type="entry name" value="Ntn_hydrolases_N"/>
</dbReference>
<evidence type="ECO:0000259" key="5">
    <source>
        <dbReference type="Pfam" id="PF02275"/>
    </source>
</evidence>
<dbReference type="InterPro" id="IPR029132">
    <property type="entry name" value="CBAH/NAAA_C"/>
</dbReference>
<keyword evidence="2 6" id="KW-0378">Hydrolase</keyword>
<keyword evidence="4" id="KW-0812">Transmembrane</keyword>
<feature type="region of interest" description="Disordered" evidence="3">
    <location>
        <begin position="1"/>
        <end position="28"/>
    </location>
</feature>
<feature type="transmembrane region" description="Helical" evidence="4">
    <location>
        <begin position="33"/>
        <end position="55"/>
    </location>
</feature>
<dbReference type="AlphaFoldDB" id="A0A0P0JI59"/>
<feature type="compositionally biased region" description="Basic residues" evidence="3">
    <location>
        <begin position="18"/>
        <end position="28"/>
    </location>
</feature>
<dbReference type="STRING" id="1079.BVIR_2342"/>
<dbReference type="SUPFAM" id="SSF56235">
    <property type="entry name" value="N-terminal nucleophile aminohydrolases (Ntn hydrolases)"/>
    <property type="match status" value="1"/>
</dbReference>
<sequence>MQSSQTPNAVLDDATHAHAGRPRAAPARRGRAIGIRSVVGTVSSLVALAVAGITLGQPAQACTRAVYLGPDNTIITIRSMDWKDDIGSNLWIFPRGMARDGAAGPTSIRWTSKYGSLVATAFDAATADGMNEKGLVANLLYLAEAEYEKPAAGSKRPPISISAWAQYVLDNYASVAEAVEALRAEPFYVAAVTTPDGEPGAVHLAISDATGDSAIFEYIGGKLVIHHGRQYQVMTNSPVYDQQLALDTYWQEIGGAVMLPGTNRAADRFVRASFYINAIPKTANEVEAVASTFSVIRNASVPLGISTPAEPNIASTLWRSVSDQKNKRYYFESSRSPSLFWINVSELAFAPGTPTKKLLLTGGAIYAGNAAAQFQPAEPFKFLPASVK</sequence>
<dbReference type="Pfam" id="PF02275">
    <property type="entry name" value="CBAH"/>
    <property type="match status" value="1"/>
</dbReference>
<dbReference type="EC" id="3.5.1.11" evidence="6"/>
<comment type="similarity">
    <text evidence="1">Belongs to the peptidase C59 family.</text>
</comment>
<evidence type="ECO:0000256" key="4">
    <source>
        <dbReference type="SAM" id="Phobius"/>
    </source>
</evidence>
<dbReference type="GO" id="GO:0008953">
    <property type="term" value="F:penicillin amidase activity"/>
    <property type="evidence" value="ECO:0007669"/>
    <property type="project" value="UniProtKB-EC"/>
</dbReference>
<evidence type="ECO:0000256" key="1">
    <source>
        <dbReference type="ARBA" id="ARBA00006625"/>
    </source>
</evidence>
<name>A0A0P0JI59_BLAVI</name>
<dbReference type="KEGG" id="bvr:BVIR_2342"/>
<evidence type="ECO:0000313" key="6">
    <source>
        <dbReference type="EMBL" id="CUU42773.1"/>
    </source>
</evidence>
<evidence type="ECO:0000256" key="3">
    <source>
        <dbReference type="SAM" id="MobiDB-lite"/>
    </source>
</evidence>
<proteinExistence type="inferred from homology"/>
<keyword evidence="7" id="KW-1185">Reference proteome</keyword>
<dbReference type="Proteomes" id="UP000065734">
    <property type="component" value="Chromosome I"/>
</dbReference>
<dbReference type="PANTHER" id="PTHR35527">
    <property type="entry name" value="CHOLOYLGLYCINE HYDROLASE"/>
    <property type="match status" value="1"/>
</dbReference>
<organism evidence="6 7">
    <name type="scientific">Blastochloris viridis</name>
    <name type="common">Rhodopseudomonas viridis</name>
    <dbReference type="NCBI Taxonomy" id="1079"/>
    <lineage>
        <taxon>Bacteria</taxon>
        <taxon>Pseudomonadati</taxon>
        <taxon>Pseudomonadota</taxon>
        <taxon>Alphaproteobacteria</taxon>
        <taxon>Hyphomicrobiales</taxon>
        <taxon>Blastochloridaceae</taxon>
        <taxon>Blastochloris</taxon>
    </lineage>
</organism>
<protein>
    <submittedName>
        <fullName evidence="6">Penicillin acylase</fullName>
        <ecNumber evidence="6">3.5.1.11</ecNumber>
    </submittedName>
</protein>
<dbReference type="PATRIC" id="fig|1079.6.peg.2442"/>
<keyword evidence="4" id="KW-1133">Transmembrane helix</keyword>
<dbReference type="Gene3D" id="3.60.60.10">
    <property type="entry name" value="Penicillin V Acylase, Chain A"/>
    <property type="match status" value="1"/>
</dbReference>
<accession>A0A0P0JI59</accession>